<dbReference type="Pfam" id="PF19238">
    <property type="entry name" value="Radical_SAM_2"/>
    <property type="match status" value="1"/>
</dbReference>
<dbReference type="SUPFAM" id="SSF50156">
    <property type="entry name" value="PDZ domain-like"/>
    <property type="match status" value="1"/>
</dbReference>
<reference evidence="4" key="1">
    <citation type="submission" date="2017-09" db="EMBL/GenBank/DDBJ databases">
        <title>Depth-based differentiation of microbial function through sediment-hosted aquifers and enrichment of novel symbionts in the deep terrestrial subsurface.</title>
        <authorList>
            <person name="Probst A.J."/>
            <person name="Ladd B."/>
            <person name="Jarett J.K."/>
            <person name="Geller-Mcgrath D.E."/>
            <person name="Sieber C.M.K."/>
            <person name="Emerson J.B."/>
            <person name="Anantharaman K."/>
            <person name="Thomas B.C."/>
            <person name="Malmstrom R."/>
            <person name="Stieglmeier M."/>
            <person name="Klingl A."/>
            <person name="Woyke T."/>
            <person name="Ryan C.M."/>
            <person name="Banfield J.F."/>
        </authorList>
    </citation>
    <scope>NUCLEOTIDE SEQUENCE [LARGE SCALE GENOMIC DNA]</scope>
</reference>
<organism evidence="3 4">
    <name type="scientific">Candidatus Aquicultor secundus</name>
    <dbReference type="NCBI Taxonomy" id="1973895"/>
    <lineage>
        <taxon>Bacteria</taxon>
        <taxon>Bacillati</taxon>
        <taxon>Actinomycetota</taxon>
        <taxon>Candidatus Aquicultoria</taxon>
        <taxon>Candidatus Aquicultorales</taxon>
        <taxon>Candidatus Aquicultoraceae</taxon>
        <taxon>Candidatus Aquicultor</taxon>
    </lineage>
</organism>
<dbReference type="PROSITE" id="PS50106">
    <property type="entry name" value="PDZ"/>
    <property type="match status" value="1"/>
</dbReference>
<dbReference type="InterPro" id="IPR041489">
    <property type="entry name" value="PDZ_6"/>
</dbReference>
<evidence type="ECO:0000259" key="2">
    <source>
        <dbReference type="PROSITE" id="PS50106"/>
    </source>
</evidence>
<dbReference type="Gene3D" id="2.30.42.10">
    <property type="match status" value="1"/>
</dbReference>
<sequence>MIAAEVSEVKPDGLAHKNGIRAGDKIISINGKKLRDILDYELATADEVLNVELERDGEHRHIKIDNPHLLGLGIYFSTSLFDGIKTCANKCVFCFIDQLPPGMREAVYVKDDDYRLSFLYGNFVTLTNMNNEDIDRIIEDRISPLYISLHATNPQLRLMMLGRKKKDKTLVYLQRLSDAGIEIHIQMVMCPGLNDKDELERSIKELSSDYPNVGSVGLVPVGLTGYRDGLYPLRSFEKQEIMELIEQVERWQEKLERQKGEPWVYIADEFYIAAGRKLPTIAHYGEFPQIENGIGLSSLFIDEAEHGIEQLKAVASKNKHEQRTTKAVKQAQTAQGQKTGQVGHTGKALPRIALVTGELFAGILEGIAHDIHQITGIAIDVIPVENKYFGGKVNVTGLLTGTDIVSSARRMFLEHGVPDILVVPDVVLNADGLMLDGYSPERAAYELGVEVRVFGSSGEGFIEGFMEVIEN</sequence>
<protein>
    <recommendedName>
        <fullName evidence="2">PDZ domain-containing protein</fullName>
    </recommendedName>
</protein>
<comment type="caution">
    <text evidence="3">The sequence shown here is derived from an EMBL/GenBank/DDBJ whole genome shotgun (WGS) entry which is preliminary data.</text>
</comment>
<dbReference type="Gene3D" id="3.20.20.70">
    <property type="entry name" value="Aldolase class I"/>
    <property type="match status" value="1"/>
</dbReference>
<feature type="domain" description="PDZ" evidence="2">
    <location>
        <begin position="1"/>
        <end position="37"/>
    </location>
</feature>
<dbReference type="InterPro" id="IPR001478">
    <property type="entry name" value="PDZ"/>
</dbReference>
<dbReference type="Proteomes" id="UP000230956">
    <property type="component" value="Unassembled WGS sequence"/>
</dbReference>
<dbReference type="Pfam" id="PF17820">
    <property type="entry name" value="PDZ_6"/>
    <property type="match status" value="1"/>
</dbReference>
<accession>A0A2M7T7E9</accession>
<feature type="coiled-coil region" evidence="1">
    <location>
        <begin position="234"/>
        <end position="261"/>
    </location>
</feature>
<dbReference type="Pfam" id="PF04459">
    <property type="entry name" value="DUF512"/>
    <property type="match status" value="1"/>
</dbReference>
<evidence type="ECO:0000313" key="3">
    <source>
        <dbReference type="EMBL" id="PIZ38185.1"/>
    </source>
</evidence>
<keyword evidence="1" id="KW-0175">Coiled coil</keyword>
<dbReference type="SUPFAM" id="SSF102114">
    <property type="entry name" value="Radical SAM enzymes"/>
    <property type="match status" value="1"/>
</dbReference>
<dbReference type="AlphaFoldDB" id="A0A2M7T7E9"/>
<dbReference type="EMBL" id="PFNG01000157">
    <property type="protein sequence ID" value="PIZ38185.1"/>
    <property type="molecule type" value="Genomic_DNA"/>
</dbReference>
<dbReference type="InterPro" id="IPR045375">
    <property type="entry name" value="Put_radical_SAM-like_N"/>
</dbReference>
<name>A0A2M7T7E9_9ACTN</name>
<dbReference type="InterPro" id="IPR013785">
    <property type="entry name" value="Aldolase_TIM"/>
</dbReference>
<dbReference type="InterPro" id="IPR058240">
    <property type="entry name" value="rSAM_sf"/>
</dbReference>
<dbReference type="RefSeq" id="WP_286976860.1">
    <property type="nucleotide sequence ID" value="NZ_PFNG01000157.1"/>
</dbReference>
<dbReference type="InterPro" id="IPR007549">
    <property type="entry name" value="DUF512"/>
</dbReference>
<evidence type="ECO:0000256" key="1">
    <source>
        <dbReference type="SAM" id="Coils"/>
    </source>
</evidence>
<dbReference type="InterPro" id="IPR036034">
    <property type="entry name" value="PDZ_sf"/>
</dbReference>
<proteinExistence type="predicted"/>
<gene>
    <name evidence="3" type="ORF">COY37_06565</name>
</gene>
<evidence type="ECO:0000313" key="4">
    <source>
        <dbReference type="Proteomes" id="UP000230956"/>
    </source>
</evidence>